<dbReference type="EMBL" id="JACXVP010000012">
    <property type="protein sequence ID" value="KAG5570597.1"/>
    <property type="molecule type" value="Genomic_DNA"/>
</dbReference>
<keyword evidence="1" id="KW-0862">Zinc</keyword>
<name>A0A9J5W4W6_SOLCO</name>
<dbReference type="AlphaFoldDB" id="A0A9J5W4W6"/>
<evidence type="ECO:0000313" key="5">
    <source>
        <dbReference type="Proteomes" id="UP000824120"/>
    </source>
</evidence>
<gene>
    <name evidence="4" type="ORF">H5410_060363</name>
</gene>
<feature type="compositionally biased region" description="Low complexity" evidence="2">
    <location>
        <begin position="36"/>
        <end position="78"/>
    </location>
</feature>
<dbReference type="Proteomes" id="UP000824120">
    <property type="component" value="Chromosome 12"/>
</dbReference>
<evidence type="ECO:0000256" key="1">
    <source>
        <dbReference type="PROSITE-ProRule" id="PRU00047"/>
    </source>
</evidence>
<keyword evidence="1" id="KW-0863">Zinc-finger</keyword>
<dbReference type="GO" id="GO:0003676">
    <property type="term" value="F:nucleic acid binding"/>
    <property type="evidence" value="ECO:0007669"/>
    <property type="project" value="InterPro"/>
</dbReference>
<sequence>MKKRNLKIKLEVSEVEKDLLYEEIHELKIALENSSRKSNSSKTSSKRVSSNKNSSNGNYSSCNQSFKSISSKTNSNDSNSDEDIPKSCYYCGKSGHVSFSCRFLNHNSSKWEHRKKSKGKW</sequence>
<proteinExistence type="predicted"/>
<protein>
    <recommendedName>
        <fullName evidence="3">CCHC-type domain-containing protein</fullName>
    </recommendedName>
</protein>
<dbReference type="SUPFAM" id="SSF57756">
    <property type="entry name" value="Retrovirus zinc finger-like domains"/>
    <property type="match status" value="1"/>
</dbReference>
<organism evidence="4 5">
    <name type="scientific">Solanum commersonii</name>
    <name type="common">Commerson's wild potato</name>
    <name type="synonym">Commerson's nightshade</name>
    <dbReference type="NCBI Taxonomy" id="4109"/>
    <lineage>
        <taxon>Eukaryota</taxon>
        <taxon>Viridiplantae</taxon>
        <taxon>Streptophyta</taxon>
        <taxon>Embryophyta</taxon>
        <taxon>Tracheophyta</taxon>
        <taxon>Spermatophyta</taxon>
        <taxon>Magnoliopsida</taxon>
        <taxon>eudicotyledons</taxon>
        <taxon>Gunneridae</taxon>
        <taxon>Pentapetalae</taxon>
        <taxon>asterids</taxon>
        <taxon>lamiids</taxon>
        <taxon>Solanales</taxon>
        <taxon>Solanaceae</taxon>
        <taxon>Solanoideae</taxon>
        <taxon>Solaneae</taxon>
        <taxon>Solanum</taxon>
    </lineage>
</organism>
<dbReference type="PROSITE" id="PS50158">
    <property type="entry name" value="ZF_CCHC"/>
    <property type="match status" value="1"/>
</dbReference>
<feature type="region of interest" description="Disordered" evidence="2">
    <location>
        <begin position="32"/>
        <end position="82"/>
    </location>
</feature>
<evidence type="ECO:0000259" key="3">
    <source>
        <dbReference type="PROSITE" id="PS50158"/>
    </source>
</evidence>
<keyword evidence="5" id="KW-1185">Reference proteome</keyword>
<accession>A0A9J5W4W6</accession>
<evidence type="ECO:0000256" key="2">
    <source>
        <dbReference type="SAM" id="MobiDB-lite"/>
    </source>
</evidence>
<dbReference type="InterPro" id="IPR036875">
    <property type="entry name" value="Znf_CCHC_sf"/>
</dbReference>
<dbReference type="InterPro" id="IPR001878">
    <property type="entry name" value="Znf_CCHC"/>
</dbReference>
<keyword evidence="1" id="KW-0479">Metal-binding</keyword>
<reference evidence="4 5" key="1">
    <citation type="submission" date="2020-09" db="EMBL/GenBank/DDBJ databases">
        <title>De no assembly of potato wild relative species, Solanum commersonii.</title>
        <authorList>
            <person name="Cho K."/>
        </authorList>
    </citation>
    <scope>NUCLEOTIDE SEQUENCE [LARGE SCALE GENOMIC DNA]</scope>
    <source>
        <strain evidence="4">LZ3.2</strain>
        <tissue evidence="4">Leaf</tissue>
    </source>
</reference>
<dbReference type="GO" id="GO:0008270">
    <property type="term" value="F:zinc ion binding"/>
    <property type="evidence" value="ECO:0007669"/>
    <property type="project" value="UniProtKB-KW"/>
</dbReference>
<dbReference type="Pfam" id="PF00098">
    <property type="entry name" value="zf-CCHC"/>
    <property type="match status" value="1"/>
</dbReference>
<comment type="caution">
    <text evidence="4">The sequence shown here is derived from an EMBL/GenBank/DDBJ whole genome shotgun (WGS) entry which is preliminary data.</text>
</comment>
<feature type="domain" description="CCHC-type" evidence="3">
    <location>
        <begin position="88"/>
        <end position="102"/>
    </location>
</feature>
<evidence type="ECO:0000313" key="4">
    <source>
        <dbReference type="EMBL" id="KAG5570597.1"/>
    </source>
</evidence>